<keyword evidence="3" id="KW-1185">Reference proteome</keyword>
<dbReference type="Pfam" id="PF09250">
    <property type="entry name" value="Prim-Pol"/>
    <property type="match status" value="1"/>
</dbReference>
<dbReference type="Proteomes" id="UP000186004">
    <property type="component" value="Unassembled WGS sequence"/>
</dbReference>
<evidence type="ECO:0000259" key="1">
    <source>
        <dbReference type="SMART" id="SM00943"/>
    </source>
</evidence>
<evidence type="ECO:0000313" key="2">
    <source>
        <dbReference type="EMBL" id="SIR65352.1"/>
    </source>
</evidence>
<gene>
    <name evidence="2" type="ORF">SAMN05444858_113188</name>
</gene>
<dbReference type="RefSeq" id="WP_076472239.1">
    <property type="nucleotide sequence ID" value="NZ_FTNF01000013.1"/>
</dbReference>
<reference evidence="2 3" key="1">
    <citation type="submission" date="2017-01" db="EMBL/GenBank/DDBJ databases">
        <authorList>
            <person name="Mah S.A."/>
            <person name="Swanson W.J."/>
            <person name="Moy G.W."/>
            <person name="Vacquier V.D."/>
        </authorList>
    </citation>
    <scope>NUCLEOTIDE SEQUENCE [LARGE SCALE GENOMIC DNA]</scope>
    <source>
        <strain evidence="2 3">DSM 45758</strain>
    </source>
</reference>
<dbReference type="InterPro" id="IPR015330">
    <property type="entry name" value="DNA_primase/pol_bifunc_N"/>
</dbReference>
<dbReference type="SUPFAM" id="SSF56747">
    <property type="entry name" value="Prim-pol domain"/>
    <property type="match status" value="1"/>
</dbReference>
<dbReference type="EMBL" id="FTNF01000013">
    <property type="protein sequence ID" value="SIR65352.1"/>
    <property type="molecule type" value="Genomic_DNA"/>
</dbReference>
<dbReference type="STRING" id="1198245.SAMN05444858_113188"/>
<protein>
    <submittedName>
        <fullName evidence="2">Bifunctional DNA primase/polymerase, N-terminal</fullName>
    </submittedName>
</protein>
<accession>A0A1N7CP33</accession>
<sequence length="176" mass="19364">MSTPYADAALDYFNDGWFPLPVGGAKRKALLVSGWTGGQDNWPDRKQIERWVEEYPTANIALRLPKDIIGIDVDMYDGKPGAATIADAEEKLGKLPPTWISTSRSDGSGIRFYRVPPGLAWPESLTKSFGGGVEIIRWDHRYAIVAPSIHYTGLEYRWLKPSGETASGEIPGVGDI</sequence>
<organism evidence="2 3">
    <name type="scientific">Micromonospora avicenniae</name>
    <dbReference type="NCBI Taxonomy" id="1198245"/>
    <lineage>
        <taxon>Bacteria</taxon>
        <taxon>Bacillati</taxon>
        <taxon>Actinomycetota</taxon>
        <taxon>Actinomycetes</taxon>
        <taxon>Micromonosporales</taxon>
        <taxon>Micromonosporaceae</taxon>
        <taxon>Micromonospora</taxon>
    </lineage>
</organism>
<proteinExistence type="predicted"/>
<dbReference type="OrthoDB" id="3171622at2"/>
<dbReference type="CDD" id="cd04859">
    <property type="entry name" value="Prim_Pol"/>
    <property type="match status" value="1"/>
</dbReference>
<dbReference type="SMART" id="SM00943">
    <property type="entry name" value="Prim-Pol"/>
    <property type="match status" value="1"/>
</dbReference>
<dbReference type="AlphaFoldDB" id="A0A1N7CP33"/>
<feature type="domain" description="DNA primase/polymerase bifunctional N-terminal" evidence="1">
    <location>
        <begin position="10"/>
        <end position="174"/>
    </location>
</feature>
<evidence type="ECO:0000313" key="3">
    <source>
        <dbReference type="Proteomes" id="UP000186004"/>
    </source>
</evidence>
<name>A0A1N7CP33_9ACTN</name>